<evidence type="ECO:0000313" key="1">
    <source>
        <dbReference type="EMBL" id="MCI86670.1"/>
    </source>
</evidence>
<keyword evidence="2" id="KW-1185">Reference proteome</keyword>
<proteinExistence type="predicted"/>
<reference evidence="1 2" key="1">
    <citation type="journal article" date="2018" name="Front. Plant Sci.">
        <title>Red Clover (Trifolium pratense) and Zigzag Clover (T. medium) - A Picture of Genomic Similarities and Differences.</title>
        <authorList>
            <person name="Dluhosova J."/>
            <person name="Istvanek J."/>
            <person name="Nedelnik J."/>
            <person name="Repkova J."/>
        </authorList>
    </citation>
    <scope>NUCLEOTIDE SEQUENCE [LARGE SCALE GENOMIC DNA]</scope>
    <source>
        <strain evidence="2">cv. 10/8</strain>
        <tissue evidence="1">Leaf</tissue>
    </source>
</reference>
<dbReference type="AlphaFoldDB" id="A0A392VJV6"/>
<dbReference type="Proteomes" id="UP000265520">
    <property type="component" value="Unassembled WGS sequence"/>
</dbReference>
<sequence>MDGRANAQIAEALATLAGIVARDHQPSREDEARLERFMKHKPPTFTG</sequence>
<feature type="non-terminal residue" evidence="1">
    <location>
        <position position="47"/>
    </location>
</feature>
<accession>A0A392VJV6</accession>
<dbReference type="EMBL" id="LXQA011146912">
    <property type="protein sequence ID" value="MCI86670.1"/>
    <property type="molecule type" value="Genomic_DNA"/>
</dbReference>
<organism evidence="1 2">
    <name type="scientific">Trifolium medium</name>
    <dbReference type="NCBI Taxonomy" id="97028"/>
    <lineage>
        <taxon>Eukaryota</taxon>
        <taxon>Viridiplantae</taxon>
        <taxon>Streptophyta</taxon>
        <taxon>Embryophyta</taxon>
        <taxon>Tracheophyta</taxon>
        <taxon>Spermatophyta</taxon>
        <taxon>Magnoliopsida</taxon>
        <taxon>eudicotyledons</taxon>
        <taxon>Gunneridae</taxon>
        <taxon>Pentapetalae</taxon>
        <taxon>rosids</taxon>
        <taxon>fabids</taxon>
        <taxon>Fabales</taxon>
        <taxon>Fabaceae</taxon>
        <taxon>Papilionoideae</taxon>
        <taxon>50 kb inversion clade</taxon>
        <taxon>NPAAA clade</taxon>
        <taxon>Hologalegina</taxon>
        <taxon>IRL clade</taxon>
        <taxon>Trifolieae</taxon>
        <taxon>Trifolium</taxon>
    </lineage>
</organism>
<evidence type="ECO:0000313" key="2">
    <source>
        <dbReference type="Proteomes" id="UP000265520"/>
    </source>
</evidence>
<protein>
    <submittedName>
        <fullName evidence="1">Uncharacterized protein</fullName>
    </submittedName>
</protein>
<comment type="caution">
    <text evidence="1">The sequence shown here is derived from an EMBL/GenBank/DDBJ whole genome shotgun (WGS) entry which is preliminary data.</text>
</comment>
<name>A0A392VJV6_9FABA</name>